<feature type="non-terminal residue" evidence="7">
    <location>
        <position position="1"/>
    </location>
</feature>
<dbReference type="SUPFAM" id="SSF48013">
    <property type="entry name" value="NusB-like"/>
    <property type="match status" value="1"/>
</dbReference>
<accession>A0A9D1X5K1</accession>
<proteinExistence type="inferred from homology"/>
<evidence type="ECO:0000313" key="8">
    <source>
        <dbReference type="Proteomes" id="UP000886805"/>
    </source>
</evidence>
<dbReference type="EMBL" id="DXEQ01000276">
    <property type="protein sequence ID" value="HIX73174.1"/>
    <property type="molecule type" value="Genomic_DNA"/>
</dbReference>
<evidence type="ECO:0000256" key="5">
    <source>
        <dbReference type="ARBA" id="ARBA00023163"/>
    </source>
</evidence>
<keyword evidence="4" id="KW-0805">Transcription regulation</keyword>
<dbReference type="InterPro" id="IPR011605">
    <property type="entry name" value="NusB_fam"/>
</dbReference>
<reference evidence="7" key="2">
    <citation type="submission" date="2021-04" db="EMBL/GenBank/DDBJ databases">
        <authorList>
            <person name="Gilroy R."/>
        </authorList>
    </citation>
    <scope>NUCLEOTIDE SEQUENCE</scope>
    <source>
        <strain evidence="7">ChiSxjej3B15-1167</strain>
    </source>
</reference>
<dbReference type="Gene3D" id="1.10.940.10">
    <property type="entry name" value="NusB-like"/>
    <property type="match status" value="1"/>
</dbReference>
<dbReference type="GO" id="GO:0031564">
    <property type="term" value="P:transcription antitermination"/>
    <property type="evidence" value="ECO:0007669"/>
    <property type="project" value="UniProtKB-KW"/>
</dbReference>
<dbReference type="InterPro" id="IPR035926">
    <property type="entry name" value="NusB-like_sf"/>
</dbReference>
<dbReference type="InterPro" id="IPR006027">
    <property type="entry name" value="NusB_RsmB_TIM44"/>
</dbReference>
<comment type="caution">
    <text evidence="7">The sequence shown here is derived from an EMBL/GenBank/DDBJ whole genome shotgun (WGS) entry which is preliminary data.</text>
</comment>
<evidence type="ECO:0000256" key="3">
    <source>
        <dbReference type="ARBA" id="ARBA00022884"/>
    </source>
</evidence>
<keyword evidence="3" id="KW-0694">RNA-binding</keyword>
<evidence type="ECO:0000259" key="6">
    <source>
        <dbReference type="Pfam" id="PF01029"/>
    </source>
</evidence>
<dbReference type="Proteomes" id="UP000886805">
    <property type="component" value="Unassembled WGS sequence"/>
</dbReference>
<dbReference type="GO" id="GO:0003723">
    <property type="term" value="F:RNA binding"/>
    <property type="evidence" value="ECO:0007669"/>
    <property type="project" value="UniProtKB-KW"/>
</dbReference>
<feature type="domain" description="NusB/RsmB/TIM44" evidence="6">
    <location>
        <begin position="1"/>
        <end position="55"/>
    </location>
</feature>
<gene>
    <name evidence="7" type="ORF">H9849_09155</name>
</gene>
<evidence type="ECO:0000256" key="4">
    <source>
        <dbReference type="ARBA" id="ARBA00023015"/>
    </source>
</evidence>
<evidence type="ECO:0000313" key="7">
    <source>
        <dbReference type="EMBL" id="HIX73174.1"/>
    </source>
</evidence>
<organism evidence="7 8">
    <name type="scientific">Candidatus Anaerobutyricum stercoripullorum</name>
    <dbReference type="NCBI Taxonomy" id="2838456"/>
    <lineage>
        <taxon>Bacteria</taxon>
        <taxon>Bacillati</taxon>
        <taxon>Bacillota</taxon>
        <taxon>Clostridia</taxon>
        <taxon>Lachnospirales</taxon>
        <taxon>Lachnospiraceae</taxon>
        <taxon>Anaerobutyricum</taxon>
    </lineage>
</organism>
<dbReference type="PANTHER" id="PTHR11078">
    <property type="entry name" value="N UTILIZATION SUBSTANCE PROTEIN B-RELATED"/>
    <property type="match status" value="1"/>
</dbReference>
<keyword evidence="2" id="KW-0889">Transcription antitermination</keyword>
<protein>
    <submittedName>
        <fullName evidence="7">Antitermination protein NusB</fullName>
    </submittedName>
</protein>
<evidence type="ECO:0000256" key="1">
    <source>
        <dbReference type="ARBA" id="ARBA00005952"/>
    </source>
</evidence>
<dbReference type="GO" id="GO:0005829">
    <property type="term" value="C:cytosol"/>
    <property type="evidence" value="ECO:0007669"/>
    <property type="project" value="TreeGrafter"/>
</dbReference>
<dbReference type="PANTHER" id="PTHR11078:SF3">
    <property type="entry name" value="ANTITERMINATION NUSB DOMAIN-CONTAINING PROTEIN"/>
    <property type="match status" value="1"/>
</dbReference>
<dbReference type="AlphaFoldDB" id="A0A9D1X5K1"/>
<name>A0A9D1X5K1_9FIRM</name>
<sequence length="56" mass="6157">RLGKTELAILRLAVFEMLKDDDIPKGVAINEALELAKIYCSEDAPRFINGVLAKLA</sequence>
<dbReference type="Pfam" id="PF01029">
    <property type="entry name" value="NusB"/>
    <property type="match status" value="1"/>
</dbReference>
<reference evidence="7" key="1">
    <citation type="journal article" date="2021" name="PeerJ">
        <title>Extensive microbial diversity within the chicken gut microbiome revealed by metagenomics and culture.</title>
        <authorList>
            <person name="Gilroy R."/>
            <person name="Ravi A."/>
            <person name="Getino M."/>
            <person name="Pursley I."/>
            <person name="Horton D.L."/>
            <person name="Alikhan N.F."/>
            <person name="Baker D."/>
            <person name="Gharbi K."/>
            <person name="Hall N."/>
            <person name="Watson M."/>
            <person name="Adriaenssens E.M."/>
            <person name="Foster-Nyarko E."/>
            <person name="Jarju S."/>
            <person name="Secka A."/>
            <person name="Antonio M."/>
            <person name="Oren A."/>
            <person name="Chaudhuri R.R."/>
            <person name="La Ragione R."/>
            <person name="Hildebrand F."/>
            <person name="Pallen M.J."/>
        </authorList>
    </citation>
    <scope>NUCLEOTIDE SEQUENCE</scope>
    <source>
        <strain evidence="7">ChiSxjej3B15-1167</strain>
    </source>
</reference>
<dbReference type="GO" id="GO:0006353">
    <property type="term" value="P:DNA-templated transcription termination"/>
    <property type="evidence" value="ECO:0007669"/>
    <property type="project" value="InterPro"/>
</dbReference>
<comment type="similarity">
    <text evidence="1">Belongs to the NusB family.</text>
</comment>
<evidence type="ECO:0000256" key="2">
    <source>
        <dbReference type="ARBA" id="ARBA00022814"/>
    </source>
</evidence>
<keyword evidence="5" id="KW-0804">Transcription</keyword>